<reference evidence="1" key="1">
    <citation type="submission" date="2014-11" db="EMBL/GenBank/DDBJ databases">
        <authorList>
            <person name="Amaro Gonzalez C."/>
        </authorList>
    </citation>
    <scope>NUCLEOTIDE SEQUENCE</scope>
</reference>
<organism evidence="1">
    <name type="scientific">Anguilla anguilla</name>
    <name type="common">European freshwater eel</name>
    <name type="synonym">Muraena anguilla</name>
    <dbReference type="NCBI Taxonomy" id="7936"/>
    <lineage>
        <taxon>Eukaryota</taxon>
        <taxon>Metazoa</taxon>
        <taxon>Chordata</taxon>
        <taxon>Craniata</taxon>
        <taxon>Vertebrata</taxon>
        <taxon>Euteleostomi</taxon>
        <taxon>Actinopterygii</taxon>
        <taxon>Neopterygii</taxon>
        <taxon>Teleostei</taxon>
        <taxon>Anguilliformes</taxon>
        <taxon>Anguillidae</taxon>
        <taxon>Anguilla</taxon>
    </lineage>
</organism>
<protein>
    <submittedName>
        <fullName evidence="1">Uncharacterized protein</fullName>
    </submittedName>
</protein>
<name>A0A0E9RI38_ANGAN</name>
<reference evidence="1" key="2">
    <citation type="journal article" date="2015" name="Fish Shellfish Immunol.">
        <title>Early steps in the European eel (Anguilla anguilla)-Vibrio vulnificus interaction in the gills: Role of the RtxA13 toxin.</title>
        <authorList>
            <person name="Callol A."/>
            <person name="Pajuelo D."/>
            <person name="Ebbesson L."/>
            <person name="Teles M."/>
            <person name="MacKenzie S."/>
            <person name="Amaro C."/>
        </authorList>
    </citation>
    <scope>NUCLEOTIDE SEQUENCE</scope>
</reference>
<accession>A0A0E9RI38</accession>
<sequence>MLYYVCASVCLSGCVLRECVRVMSVCVTGLTVFSHRHCSGGGVPHPAGSVLLCSHTC</sequence>
<evidence type="ECO:0000313" key="1">
    <source>
        <dbReference type="EMBL" id="JAH28140.1"/>
    </source>
</evidence>
<proteinExistence type="predicted"/>
<dbReference type="EMBL" id="GBXM01080437">
    <property type="protein sequence ID" value="JAH28140.1"/>
    <property type="molecule type" value="Transcribed_RNA"/>
</dbReference>
<dbReference type="AlphaFoldDB" id="A0A0E9RI38"/>